<dbReference type="AlphaFoldDB" id="A0A974CY62"/>
<evidence type="ECO:0000313" key="3">
    <source>
        <dbReference type="EMBL" id="OCT80875.1"/>
    </source>
</evidence>
<accession>A0A974CY62</accession>
<feature type="compositionally biased region" description="Basic and acidic residues" evidence="1">
    <location>
        <begin position="378"/>
        <end position="399"/>
    </location>
</feature>
<feature type="domain" description="Helix-turn-helix" evidence="2">
    <location>
        <begin position="182"/>
        <end position="239"/>
    </location>
</feature>
<proteinExistence type="predicted"/>
<dbReference type="Pfam" id="PF26215">
    <property type="entry name" value="HTH_animal"/>
    <property type="match status" value="1"/>
</dbReference>
<dbReference type="PANTHER" id="PTHR21301">
    <property type="entry name" value="REVERSE TRANSCRIPTASE"/>
    <property type="match status" value="1"/>
</dbReference>
<dbReference type="Proteomes" id="UP000694892">
    <property type="component" value="Chromosome 5L"/>
</dbReference>
<reference evidence="4" key="1">
    <citation type="journal article" date="2016" name="Nature">
        <title>Genome evolution in the allotetraploid frog Xenopus laevis.</title>
        <authorList>
            <person name="Session A.M."/>
            <person name="Uno Y."/>
            <person name="Kwon T."/>
            <person name="Chapman J.A."/>
            <person name="Toyoda A."/>
            <person name="Takahashi S."/>
            <person name="Fukui A."/>
            <person name="Hikosaka A."/>
            <person name="Suzuki A."/>
            <person name="Kondo M."/>
            <person name="van Heeringen S.J."/>
            <person name="Quigley I."/>
            <person name="Heinz S."/>
            <person name="Ogino H."/>
            <person name="Ochi H."/>
            <person name="Hellsten U."/>
            <person name="Lyons J.B."/>
            <person name="Simakov O."/>
            <person name="Putnam N."/>
            <person name="Stites J."/>
            <person name="Kuroki Y."/>
            <person name="Tanaka T."/>
            <person name="Michiue T."/>
            <person name="Watanabe M."/>
            <person name="Bogdanovic O."/>
            <person name="Lister R."/>
            <person name="Georgiou G."/>
            <person name="Paranjpe S.S."/>
            <person name="van Kruijsbergen I."/>
            <person name="Shu S."/>
            <person name="Carlson J."/>
            <person name="Kinoshita T."/>
            <person name="Ohta Y."/>
            <person name="Mawaribuchi S."/>
            <person name="Jenkins J."/>
            <person name="Grimwood J."/>
            <person name="Schmutz J."/>
            <person name="Mitros T."/>
            <person name="Mozaffari S.V."/>
            <person name="Suzuki Y."/>
            <person name="Haramoto Y."/>
            <person name="Yamamoto T.S."/>
            <person name="Takagi C."/>
            <person name="Heald R."/>
            <person name="Miller K."/>
            <person name="Haudenschild C."/>
            <person name="Kitzman J."/>
            <person name="Nakayama T."/>
            <person name="Izutsu Y."/>
            <person name="Robert J."/>
            <person name="Fortriede J."/>
            <person name="Burns K."/>
            <person name="Lotay V."/>
            <person name="Karimi K."/>
            <person name="Yasuoka Y."/>
            <person name="Dichmann D.S."/>
            <person name="Flajnik M.F."/>
            <person name="Houston D.W."/>
            <person name="Shendure J."/>
            <person name="DuPasquier L."/>
            <person name="Vize P.D."/>
            <person name="Zorn A.M."/>
            <person name="Ito M."/>
            <person name="Marcotte E.M."/>
            <person name="Wallingford J.B."/>
            <person name="Ito Y."/>
            <person name="Asashima M."/>
            <person name="Ueno N."/>
            <person name="Matsuda Y."/>
            <person name="Veenstra G.J."/>
            <person name="Fujiyama A."/>
            <person name="Harland R.M."/>
            <person name="Taira M."/>
            <person name="Rokhsar D.S."/>
        </authorList>
    </citation>
    <scope>NUCLEOTIDE SEQUENCE [LARGE SCALE GENOMIC DNA]</scope>
    <source>
        <strain evidence="4">J</strain>
    </source>
</reference>
<sequence length="399" mass="45542">MHTRRKEGRSSEDYNALFYGSAWTAQFLQLIEAIEALASVSIIIGGLRVPSGVVLVEETKGKSEPVRGQCRVSKVPNAKTRRDITFANIFVHKLEKQLFLTEPYTQFIVGYYRFVDDILVIWDGPVKRFEEMIQVANEAHPTIKFTTEIGGHSINFLDVTLKFEDGRINTGLYRKSTDKNNILHASSYHTHNVIKAIPKGEFIRARIISSKAEDYKLAANNLKERFIKRGYKPKTVETCSKEVGEMKRDQLLMYKAKSDQKCFPFDKTLRKVLTKPPLFSYTKGKSLRDSLCQAEISHTKKGAQGFLGTPKMGTFPCFNCICCQTLRSVKTHIKEHRVLEIVKPLTRGGDMLKYRLQREAFWIKKLDTLQPKALGSDYSRKGRGEEEQTEHAHAQGKEV</sequence>
<dbReference type="EMBL" id="CM004474">
    <property type="protein sequence ID" value="OCT80875.1"/>
    <property type="molecule type" value="Genomic_DNA"/>
</dbReference>
<evidence type="ECO:0000259" key="2">
    <source>
        <dbReference type="Pfam" id="PF26215"/>
    </source>
</evidence>
<feature type="region of interest" description="Disordered" evidence="1">
    <location>
        <begin position="374"/>
        <end position="399"/>
    </location>
</feature>
<name>A0A974CY62_XENLA</name>
<gene>
    <name evidence="3" type="ORF">XELAEV_18027687mg</name>
</gene>
<dbReference type="PANTHER" id="PTHR21301:SF12">
    <property type="match status" value="1"/>
</dbReference>
<protein>
    <recommendedName>
        <fullName evidence="2">Helix-turn-helix domain-containing protein</fullName>
    </recommendedName>
</protein>
<dbReference type="InterPro" id="IPR058912">
    <property type="entry name" value="HTH_animal"/>
</dbReference>
<organism evidence="3 4">
    <name type="scientific">Xenopus laevis</name>
    <name type="common">African clawed frog</name>
    <dbReference type="NCBI Taxonomy" id="8355"/>
    <lineage>
        <taxon>Eukaryota</taxon>
        <taxon>Metazoa</taxon>
        <taxon>Chordata</taxon>
        <taxon>Craniata</taxon>
        <taxon>Vertebrata</taxon>
        <taxon>Euteleostomi</taxon>
        <taxon>Amphibia</taxon>
        <taxon>Batrachia</taxon>
        <taxon>Anura</taxon>
        <taxon>Pipoidea</taxon>
        <taxon>Pipidae</taxon>
        <taxon>Xenopodinae</taxon>
        <taxon>Xenopus</taxon>
        <taxon>Xenopus</taxon>
    </lineage>
</organism>
<evidence type="ECO:0000256" key="1">
    <source>
        <dbReference type="SAM" id="MobiDB-lite"/>
    </source>
</evidence>
<evidence type="ECO:0000313" key="4">
    <source>
        <dbReference type="Proteomes" id="UP000694892"/>
    </source>
</evidence>